<dbReference type="InterPro" id="IPR008939">
    <property type="entry name" value="Lytic_TGlycosylase_superhlx_U"/>
</dbReference>
<dbReference type="CDD" id="cd13401">
    <property type="entry name" value="Slt70-like"/>
    <property type="match status" value="1"/>
</dbReference>
<protein>
    <submittedName>
        <fullName evidence="6">Transglycosylase SLT domain-containing protein</fullName>
    </submittedName>
</protein>
<sequence>MSSMVRSSCIAALLTSGIFVTSPALAQGNEWDQARASLVARQPGAIAAGIARWEQLSATPNMGFDDYSGFLMSYPGFPDEAKLRGYAEGRLNQEFVPPERIVAFFDRFPPVTNSAKAHYALALMSVRPDAAEPLARASWRGGEMGSNASAAILGRYGSSFTTDDQDARMDALLWQRDRAGAERQIGLSSPGRYEVFRARLAILQGADGSTSDAAAMSDPGYLYNRSRELRQKSRTQEAASMLANRPPLAQLPFDQTAWVTEQLNVAKGTGARSAVQIAARIDEAFAPGDDVSTKSFRLRDDYTSLMWLGGTRALWELGDAASAAPLFYRYGAAARTPQTRSKGFFWAGRAMAQAGDAGGAQRYYEMAAQYGDRFYGQMALKELGRPLPNFADAPQGQPTAEERAAFQSAPITLAVSEVARDAPWSTGIRFYRAIADQAETIGQHVLVAELARNIGRRDLAVNLADAAAADGHPGFIQIGFPTLVPPPGTDWTIVHAITRQESQFAQNAVSHAGARGLMQLMPGTAREEAQKAGMSYLSASLVDDAGYNVQLGSNHFQRLLARYDGSYPLAIAAYNAGPGNVNKWLNQNGDPRSGAISWLDWVEKIPFFETKNYVTRVIENAVVYEALHPDKSTWGRARGVDEFLR</sequence>
<feature type="domain" description="Transglycosylase SLT" evidence="5">
    <location>
        <begin position="488"/>
        <end position="590"/>
    </location>
</feature>
<dbReference type="Gene3D" id="1.10.530.10">
    <property type="match status" value="1"/>
</dbReference>
<dbReference type="PANTHER" id="PTHR37423:SF2">
    <property type="entry name" value="MEMBRANE-BOUND LYTIC MUREIN TRANSGLYCOSYLASE C"/>
    <property type="match status" value="1"/>
</dbReference>
<dbReference type="RefSeq" id="WP_161390493.1">
    <property type="nucleotide sequence ID" value="NZ_WTYJ01000001.1"/>
</dbReference>
<accession>A0A6I4TSN4</accession>
<dbReference type="PANTHER" id="PTHR37423">
    <property type="entry name" value="SOLUBLE LYTIC MUREIN TRANSGLYCOSYLASE-RELATED"/>
    <property type="match status" value="1"/>
</dbReference>
<evidence type="ECO:0000256" key="1">
    <source>
        <dbReference type="ARBA" id="ARBA00007734"/>
    </source>
</evidence>
<dbReference type="Gene3D" id="1.25.20.10">
    <property type="entry name" value="Bacterial muramidases"/>
    <property type="match status" value="1"/>
</dbReference>
<dbReference type="Pfam" id="PF01464">
    <property type="entry name" value="SLT"/>
    <property type="match status" value="1"/>
</dbReference>
<gene>
    <name evidence="6" type="ORF">GRI97_07870</name>
</gene>
<dbReference type="InterPro" id="IPR023346">
    <property type="entry name" value="Lysozyme-like_dom_sf"/>
</dbReference>
<dbReference type="SUPFAM" id="SSF53955">
    <property type="entry name" value="Lysozyme-like"/>
    <property type="match status" value="1"/>
</dbReference>
<evidence type="ECO:0000259" key="5">
    <source>
        <dbReference type="Pfam" id="PF01464"/>
    </source>
</evidence>
<evidence type="ECO:0000256" key="3">
    <source>
        <dbReference type="ARBA" id="ARBA00022729"/>
    </source>
</evidence>
<dbReference type="GO" id="GO:0004553">
    <property type="term" value="F:hydrolase activity, hydrolyzing O-glycosyl compounds"/>
    <property type="evidence" value="ECO:0007669"/>
    <property type="project" value="InterPro"/>
</dbReference>
<dbReference type="SUPFAM" id="SSF48435">
    <property type="entry name" value="Bacterial muramidases"/>
    <property type="match status" value="1"/>
</dbReference>
<dbReference type="Proteomes" id="UP000469430">
    <property type="component" value="Unassembled WGS sequence"/>
</dbReference>
<comment type="caution">
    <text evidence="6">The sequence shown here is derived from an EMBL/GenBank/DDBJ whole genome shotgun (WGS) entry which is preliminary data.</text>
</comment>
<feature type="signal peptide" evidence="4">
    <location>
        <begin position="1"/>
        <end position="26"/>
    </location>
</feature>
<dbReference type="InterPro" id="IPR008258">
    <property type="entry name" value="Transglycosylase_SLT_dom_1"/>
</dbReference>
<evidence type="ECO:0000313" key="6">
    <source>
        <dbReference type="EMBL" id="MXO98902.1"/>
    </source>
</evidence>
<comment type="similarity">
    <text evidence="2">Belongs to the virb1 family.</text>
</comment>
<dbReference type="OrthoDB" id="9815002at2"/>
<comment type="similarity">
    <text evidence="1">Belongs to the transglycosylase Slt family.</text>
</comment>
<reference evidence="6 7" key="1">
    <citation type="submission" date="2019-12" db="EMBL/GenBank/DDBJ databases">
        <title>Genomic-based taxomic classification of the family Erythrobacteraceae.</title>
        <authorList>
            <person name="Xu L."/>
        </authorList>
    </citation>
    <scope>NUCLEOTIDE SEQUENCE [LARGE SCALE GENOMIC DNA]</scope>
    <source>
        <strain evidence="6 7">S36</strain>
    </source>
</reference>
<dbReference type="AlphaFoldDB" id="A0A6I4TSN4"/>
<evidence type="ECO:0000256" key="2">
    <source>
        <dbReference type="ARBA" id="ARBA00009387"/>
    </source>
</evidence>
<organism evidence="6 7">
    <name type="scientific">Croceibacterium xixiisoli</name>
    <dbReference type="NCBI Taxonomy" id="1476466"/>
    <lineage>
        <taxon>Bacteria</taxon>
        <taxon>Pseudomonadati</taxon>
        <taxon>Pseudomonadota</taxon>
        <taxon>Alphaproteobacteria</taxon>
        <taxon>Sphingomonadales</taxon>
        <taxon>Erythrobacteraceae</taxon>
        <taxon>Croceibacterium</taxon>
    </lineage>
</organism>
<proteinExistence type="inferred from homology"/>
<evidence type="ECO:0000256" key="4">
    <source>
        <dbReference type="SAM" id="SignalP"/>
    </source>
</evidence>
<name>A0A6I4TSN4_9SPHN</name>
<keyword evidence="7" id="KW-1185">Reference proteome</keyword>
<dbReference type="EMBL" id="WTYJ01000001">
    <property type="protein sequence ID" value="MXO98902.1"/>
    <property type="molecule type" value="Genomic_DNA"/>
</dbReference>
<keyword evidence="3 4" id="KW-0732">Signal</keyword>
<feature type="chain" id="PRO_5026311715" evidence="4">
    <location>
        <begin position="27"/>
        <end position="645"/>
    </location>
</feature>
<dbReference type="GO" id="GO:0042597">
    <property type="term" value="C:periplasmic space"/>
    <property type="evidence" value="ECO:0007669"/>
    <property type="project" value="InterPro"/>
</dbReference>
<evidence type="ECO:0000313" key="7">
    <source>
        <dbReference type="Proteomes" id="UP000469430"/>
    </source>
</evidence>